<dbReference type="RefSeq" id="WP_228148477.1">
    <property type="nucleotide sequence ID" value="NZ_FUUY01000005.1"/>
</dbReference>
<gene>
    <name evidence="1" type="ORF">ACNJC6_01826</name>
</gene>
<organism evidence="1 2">
    <name type="scientific">Acinetobacter johnsonii</name>
    <dbReference type="NCBI Taxonomy" id="40214"/>
    <lineage>
        <taxon>Bacteria</taxon>
        <taxon>Pseudomonadati</taxon>
        <taxon>Pseudomonadota</taxon>
        <taxon>Gammaproteobacteria</taxon>
        <taxon>Moraxellales</taxon>
        <taxon>Moraxellaceae</taxon>
        <taxon>Acinetobacter</taxon>
    </lineage>
</organism>
<dbReference type="EMBL" id="FUUY01000005">
    <property type="protein sequence ID" value="SJX22194.1"/>
    <property type="molecule type" value="Genomic_DNA"/>
</dbReference>
<evidence type="ECO:0008006" key="3">
    <source>
        <dbReference type="Google" id="ProtNLM"/>
    </source>
</evidence>
<evidence type="ECO:0000313" key="2">
    <source>
        <dbReference type="Proteomes" id="UP000196240"/>
    </source>
</evidence>
<evidence type="ECO:0000313" key="1">
    <source>
        <dbReference type="EMBL" id="SJX22194.1"/>
    </source>
</evidence>
<dbReference type="AlphaFoldDB" id="A0A1R7QD43"/>
<protein>
    <recommendedName>
        <fullName evidence="3">DNA-binding protein</fullName>
    </recommendedName>
</protein>
<accession>A0A1R7QD43</accession>
<reference evidence="1 2" key="1">
    <citation type="submission" date="2017-02" db="EMBL/GenBank/DDBJ databases">
        <authorList>
            <person name="Peterson S.W."/>
        </authorList>
    </citation>
    <scope>NUCLEOTIDE SEQUENCE [LARGE SCALE GENOMIC DNA]</scope>
    <source>
        <strain evidence="1">C6</strain>
    </source>
</reference>
<sequence length="89" mass="10500">MKKYWCETGFLYIVDLVYWKLINKNELTEVLKLKEEYVTGAEASTLLGMRHSHITNLQNQGLIKPYYFGGGEKKIRLFKKIEVLKFVIQ</sequence>
<name>A0A1R7QD43_ACIJO</name>
<proteinExistence type="predicted"/>
<dbReference type="Proteomes" id="UP000196240">
    <property type="component" value="Unassembled WGS sequence"/>
</dbReference>